<dbReference type="Proteomes" id="UP000009222">
    <property type="component" value="Chromosome"/>
</dbReference>
<sequence length="430" mass="49756">MNGKMTEPLRQLRNEMAQVLRDKMIPFWLNRSIDTEWGGYLTSIDEKGIVSPDEPKFIVTQARMLWGFSALRKYVDPKDAARIENAARQGYQFLIKNFWDKEFGGFFWSTTKAGVCTDPGKLSYAQSFAIYALSEYALQFGDPEAREYAEKTFNAMQIYAADTLYGGYYENMQMDWSLAGNGMYAGDRKSLDIHMHLMESFTTLYKATQKEIHRRKLIEVINLILLRMADREKGYGFNQFDISFKKIPAINIYRTWNAERETNERIDEPKDTTSYGHNVELSWLLAVAYDALGTNPGKDSEIMSRFLDHSIKYGYDNEYGGIYRDGIADSPALVTDKEWWQNFEAMTGYLNGYFRFGKEDYLKHCENTWEFIKKHFLIEPFGESRQLLARKGESIIPTIGNPWKGIYHTGRALAECISIAEKIENGGKTW</sequence>
<dbReference type="InterPro" id="IPR008928">
    <property type="entry name" value="6-hairpin_glycosidase_sf"/>
</dbReference>
<keyword evidence="2" id="KW-0413">Isomerase</keyword>
<dbReference type="STRING" id="545695.TREAZ_2550"/>
<dbReference type="KEGG" id="taz:TREAZ_2550"/>
<keyword evidence="4" id="KW-1185">Reference proteome</keyword>
<evidence type="ECO:0000313" key="4">
    <source>
        <dbReference type="Proteomes" id="UP000009222"/>
    </source>
</evidence>
<dbReference type="Gene3D" id="1.50.10.10">
    <property type="match status" value="1"/>
</dbReference>
<dbReference type="PANTHER" id="PTHR15108">
    <property type="entry name" value="N-ACYLGLUCOSAMINE-2-EPIMERASE"/>
    <property type="match status" value="1"/>
</dbReference>
<accession>F5YF18</accession>
<dbReference type="HOGENOM" id="CLU_046651_3_0_12"/>
<dbReference type="InterPro" id="IPR010819">
    <property type="entry name" value="AGE/CE"/>
</dbReference>
<dbReference type="Pfam" id="PF07221">
    <property type="entry name" value="GlcNAc_2-epim"/>
    <property type="match status" value="1"/>
</dbReference>
<evidence type="ECO:0000313" key="3">
    <source>
        <dbReference type="EMBL" id="AEF80691.1"/>
    </source>
</evidence>
<dbReference type="GO" id="GO:0016853">
    <property type="term" value="F:isomerase activity"/>
    <property type="evidence" value="ECO:0007669"/>
    <property type="project" value="UniProtKB-KW"/>
</dbReference>
<dbReference type="EMBL" id="CP001841">
    <property type="protein sequence ID" value="AEF80691.1"/>
    <property type="molecule type" value="Genomic_DNA"/>
</dbReference>
<dbReference type="GO" id="GO:0005975">
    <property type="term" value="P:carbohydrate metabolic process"/>
    <property type="evidence" value="ECO:0007669"/>
    <property type="project" value="InterPro"/>
</dbReference>
<dbReference type="InParanoid" id="F5YF18"/>
<evidence type="ECO:0000256" key="1">
    <source>
        <dbReference type="ARBA" id="ARBA00008558"/>
    </source>
</evidence>
<dbReference type="AlphaFoldDB" id="F5YF18"/>
<proteinExistence type="inferred from homology"/>
<reference evidence="4" key="1">
    <citation type="submission" date="2009-12" db="EMBL/GenBank/DDBJ databases">
        <title>Complete sequence of Treponema azotonutricium strain ZAS-9.</title>
        <authorList>
            <person name="Tetu S.G."/>
            <person name="Matson E."/>
            <person name="Ren Q."/>
            <person name="Seshadri R."/>
            <person name="Elbourne L."/>
            <person name="Hassan K.A."/>
            <person name="Durkin A."/>
            <person name="Radune D."/>
            <person name="Mohamoud Y."/>
            <person name="Shay R."/>
            <person name="Jin S."/>
            <person name="Zhang X."/>
            <person name="Lucey K."/>
            <person name="Ballor N.R."/>
            <person name="Ottesen E."/>
            <person name="Rosenthal R."/>
            <person name="Allen A."/>
            <person name="Leadbetter J.R."/>
            <person name="Paulsen I.T."/>
        </authorList>
    </citation>
    <scope>NUCLEOTIDE SEQUENCE [LARGE SCALE GENOMIC DNA]</scope>
    <source>
        <strain evidence="4">ATCC BAA-888 / DSM 13862 / ZAS-9</strain>
    </source>
</reference>
<organism evidence="3 4">
    <name type="scientific">Leadbettera azotonutricia (strain ATCC BAA-888 / DSM 13862 / ZAS-9)</name>
    <name type="common">Treponema azotonutricium</name>
    <dbReference type="NCBI Taxonomy" id="545695"/>
    <lineage>
        <taxon>Bacteria</taxon>
        <taxon>Pseudomonadati</taxon>
        <taxon>Spirochaetota</taxon>
        <taxon>Spirochaetia</taxon>
        <taxon>Spirochaetales</taxon>
        <taxon>Breznakiellaceae</taxon>
        <taxon>Leadbettera</taxon>
    </lineage>
</organism>
<gene>
    <name evidence="3" type="ordered locus">TREAZ_2550</name>
</gene>
<protein>
    <submittedName>
        <fullName evidence="3">Putative N-acyl-D-glucosamine 2-epimerase</fullName>
    </submittedName>
</protein>
<name>F5YF18_LEAAZ</name>
<evidence type="ECO:0000256" key="2">
    <source>
        <dbReference type="ARBA" id="ARBA00023235"/>
    </source>
</evidence>
<reference evidence="3 4" key="2">
    <citation type="journal article" date="2011" name="ISME J.">
        <title>RNA-seq reveals cooperative metabolic interactions between two termite-gut spirochete species in co-culture.</title>
        <authorList>
            <person name="Rosenthal A.Z."/>
            <person name="Matson E.G."/>
            <person name="Eldar A."/>
            <person name="Leadbetter J.R."/>
        </authorList>
    </citation>
    <scope>NUCLEOTIDE SEQUENCE [LARGE SCALE GENOMIC DNA]</scope>
    <source>
        <strain evidence="4">ATCC BAA-888 / DSM 13862 / ZAS-9</strain>
    </source>
</reference>
<dbReference type="SUPFAM" id="SSF48208">
    <property type="entry name" value="Six-hairpin glycosidases"/>
    <property type="match status" value="1"/>
</dbReference>
<dbReference type="eggNOG" id="COG2942">
    <property type="taxonomic scope" value="Bacteria"/>
</dbReference>
<comment type="similarity">
    <text evidence="1">Belongs to the N-acylglucosamine 2-epimerase family.</text>
</comment>
<dbReference type="InterPro" id="IPR012341">
    <property type="entry name" value="6hp_glycosidase-like_sf"/>
</dbReference>